<dbReference type="InterPro" id="IPR050491">
    <property type="entry name" value="AmpC-like"/>
</dbReference>
<dbReference type="PANTHER" id="PTHR46825">
    <property type="entry name" value="D-ALANYL-D-ALANINE-CARBOXYPEPTIDASE/ENDOPEPTIDASE AMPH"/>
    <property type="match status" value="1"/>
</dbReference>
<evidence type="ECO:0000256" key="1">
    <source>
        <dbReference type="SAM" id="SignalP"/>
    </source>
</evidence>
<keyword evidence="4" id="KW-1185">Reference proteome</keyword>
<dbReference type="Pfam" id="PF00144">
    <property type="entry name" value="Beta-lactamase"/>
    <property type="match status" value="1"/>
</dbReference>
<keyword evidence="3" id="KW-0645">Protease</keyword>
<dbReference type="InterPro" id="IPR001466">
    <property type="entry name" value="Beta-lactam-related"/>
</dbReference>
<keyword evidence="3" id="KW-0378">Hydrolase</keyword>
<gene>
    <name evidence="3" type="ORF">SAMN05443551_2001</name>
</gene>
<protein>
    <submittedName>
        <fullName evidence="3">D-alanyl-D-alanine carboxypeptidase</fullName>
    </submittedName>
</protein>
<evidence type="ECO:0000313" key="4">
    <source>
        <dbReference type="Proteomes" id="UP000184221"/>
    </source>
</evidence>
<dbReference type="PANTHER" id="PTHR46825:SF7">
    <property type="entry name" value="D-ALANYL-D-ALANINE CARBOXYPEPTIDASE"/>
    <property type="match status" value="1"/>
</dbReference>
<dbReference type="AlphaFoldDB" id="A0A1M5S4W3"/>
<evidence type="ECO:0000259" key="2">
    <source>
        <dbReference type="Pfam" id="PF00144"/>
    </source>
</evidence>
<accession>A0A1M5S4W3</accession>
<feature type="chain" id="PRO_5012635488" evidence="1">
    <location>
        <begin position="27"/>
        <end position="394"/>
    </location>
</feature>
<name>A0A1M5S4W3_9RHOB</name>
<feature type="signal peptide" evidence="1">
    <location>
        <begin position="1"/>
        <end position="26"/>
    </location>
</feature>
<feature type="domain" description="Beta-lactamase-related" evidence="2">
    <location>
        <begin position="32"/>
        <end position="377"/>
    </location>
</feature>
<dbReference type="GO" id="GO:0004180">
    <property type="term" value="F:carboxypeptidase activity"/>
    <property type="evidence" value="ECO:0007669"/>
    <property type="project" value="UniProtKB-KW"/>
</dbReference>
<evidence type="ECO:0000313" key="3">
    <source>
        <dbReference type="EMBL" id="SHH33328.1"/>
    </source>
</evidence>
<reference evidence="3 4" key="1">
    <citation type="submission" date="2016-11" db="EMBL/GenBank/DDBJ databases">
        <authorList>
            <person name="Jaros S."/>
            <person name="Januszkiewicz K."/>
            <person name="Wedrychowicz H."/>
        </authorList>
    </citation>
    <scope>NUCLEOTIDE SEQUENCE [LARGE SCALE GENOMIC DNA]</scope>
    <source>
        <strain evidence="3 4">DSM 29431</strain>
    </source>
</reference>
<dbReference type="Gene3D" id="3.40.710.10">
    <property type="entry name" value="DD-peptidase/beta-lactamase superfamily"/>
    <property type="match status" value="1"/>
</dbReference>
<keyword evidence="1" id="KW-0732">Signal</keyword>
<dbReference type="EMBL" id="FQXC01000002">
    <property type="protein sequence ID" value="SHH33328.1"/>
    <property type="molecule type" value="Genomic_DNA"/>
</dbReference>
<dbReference type="STRING" id="996342.SAMN05443551_2001"/>
<dbReference type="SUPFAM" id="SSF56601">
    <property type="entry name" value="beta-lactamase/transpeptidase-like"/>
    <property type="match status" value="1"/>
</dbReference>
<keyword evidence="3" id="KW-0121">Carboxypeptidase</keyword>
<dbReference type="RefSeq" id="WP_245818978.1">
    <property type="nucleotide sequence ID" value="NZ_FQXC01000002.1"/>
</dbReference>
<organism evidence="3 4">
    <name type="scientific">Marivita hallyeonensis</name>
    <dbReference type="NCBI Taxonomy" id="996342"/>
    <lineage>
        <taxon>Bacteria</taxon>
        <taxon>Pseudomonadati</taxon>
        <taxon>Pseudomonadota</taxon>
        <taxon>Alphaproteobacteria</taxon>
        <taxon>Rhodobacterales</taxon>
        <taxon>Roseobacteraceae</taxon>
        <taxon>Marivita</taxon>
    </lineage>
</organism>
<proteinExistence type="predicted"/>
<dbReference type="Proteomes" id="UP000184221">
    <property type="component" value="Unassembled WGS sequence"/>
</dbReference>
<sequence length="394" mass="41533">MRRSIQAECFALVAAAGSLFCTAAMAEDGALKNLLSEFHKRYGFPGATAAVALPDGKIVTAATGVADMEANRPMAPDTPMLAASIGKSFVAATLLSLESDRVLSRKDLVSEHLGGFDWFGRLPNHATVTVGDLMRHGAGLPDHVHLESFQIEMAARLVTGAAALTPEEAIAFILDAEPLFDAGSGGAYTDTGYLLLGLVIEQASGRSYYDIVTERFLDQLGLADTRPSNQRTLHGLAVGYVAEDNLFNLPPRTIDAQGTLLWDPSMEWTGGGLVSTSGDLAAWGQALFTGAAMESPYLDRLLDAIPVSPDAPGILYGAGVAIYADTPRGPVYGHGGWIPGYVSSLRHYANHDVTVAFQINTDVGIVDDSTDLVPALEAALADLAIELARTDGSE</sequence>
<dbReference type="InterPro" id="IPR012338">
    <property type="entry name" value="Beta-lactam/transpept-like"/>
</dbReference>